<evidence type="ECO:0000313" key="7">
    <source>
        <dbReference type="Proteomes" id="UP001497644"/>
    </source>
</evidence>
<evidence type="ECO:0000313" key="5">
    <source>
        <dbReference type="EMBL" id="CAL1684772.1"/>
    </source>
</evidence>
<dbReference type="Proteomes" id="UP001497644">
    <property type="component" value="Chromosome 2"/>
</dbReference>
<dbReference type="Proteomes" id="UP001497644">
    <property type="component" value="Chromosome 12"/>
</dbReference>
<keyword evidence="7" id="KW-1185">Reference proteome</keyword>
<reference evidence="6" key="1">
    <citation type="submission" date="2024-04" db="EMBL/GenBank/DDBJ databases">
        <authorList>
            <consortium name="Molecular Ecology Group"/>
        </authorList>
    </citation>
    <scope>NUCLEOTIDE SEQUENCE</scope>
</reference>
<evidence type="ECO:0000313" key="4">
    <source>
        <dbReference type="EMBL" id="CAL1680439.1"/>
    </source>
</evidence>
<evidence type="ECO:0000313" key="3">
    <source>
        <dbReference type="EMBL" id="CAL1678993.1"/>
    </source>
</evidence>
<feature type="region of interest" description="Disordered" evidence="1">
    <location>
        <begin position="45"/>
        <end position="72"/>
    </location>
</feature>
<organism evidence="6 7">
    <name type="scientific">Lasius platythorax</name>
    <dbReference type="NCBI Taxonomy" id="488582"/>
    <lineage>
        <taxon>Eukaryota</taxon>
        <taxon>Metazoa</taxon>
        <taxon>Ecdysozoa</taxon>
        <taxon>Arthropoda</taxon>
        <taxon>Hexapoda</taxon>
        <taxon>Insecta</taxon>
        <taxon>Pterygota</taxon>
        <taxon>Neoptera</taxon>
        <taxon>Endopterygota</taxon>
        <taxon>Hymenoptera</taxon>
        <taxon>Apocrita</taxon>
        <taxon>Aculeata</taxon>
        <taxon>Formicoidea</taxon>
        <taxon>Formicidae</taxon>
        <taxon>Formicinae</taxon>
        <taxon>Lasius</taxon>
        <taxon>Lasius</taxon>
    </lineage>
</organism>
<accession>A0AAV2NXX3</accession>
<dbReference type="Proteomes" id="UP001497644">
    <property type="component" value="Chromosome 6"/>
</dbReference>
<dbReference type="Proteomes" id="UP001497644">
    <property type="component" value="Chromosome 15"/>
</dbReference>
<protein>
    <submittedName>
        <fullName evidence="6">Uncharacterized protein</fullName>
    </submittedName>
</protein>
<dbReference type="EMBL" id="OZ034829">
    <property type="protein sequence ID" value="CAL1685341.1"/>
    <property type="molecule type" value="Genomic_DNA"/>
</dbReference>
<gene>
    <name evidence="5" type="ORF">LPLAT_LOCUS10328</name>
    <name evidence="6" type="ORF">LPLAT_LOCUS10868</name>
    <name evidence="2" type="ORF">LPLAT_LOCUS3287</name>
    <name evidence="3" type="ORF">LPLAT_LOCUS4754</name>
    <name evidence="4" type="ORF">LPLAT_LOCUS6454</name>
</gene>
<dbReference type="EMBL" id="OZ034835">
    <property type="protein sequence ID" value="CAL1677238.1"/>
    <property type="molecule type" value="Genomic_DNA"/>
</dbReference>
<sequence>MENKYVMKMNTPTFFNCLKEVLSSTHKKTEAEVISAIGTVLTNSKDWDQHRTRRTKNNTSHHEEDIANEEVA</sequence>
<evidence type="ECO:0000313" key="2">
    <source>
        <dbReference type="EMBL" id="CAL1677238.1"/>
    </source>
</evidence>
<dbReference type="EMBL" id="OZ034838">
    <property type="protein sequence ID" value="CAL1678993.1"/>
    <property type="molecule type" value="Genomic_DNA"/>
</dbReference>
<name>A0AAV2NXX3_9HYME</name>
<dbReference type="Proteomes" id="UP001497644">
    <property type="component" value="Chromosome 5"/>
</dbReference>
<evidence type="ECO:0000256" key="1">
    <source>
        <dbReference type="SAM" id="MobiDB-lite"/>
    </source>
</evidence>
<dbReference type="AlphaFoldDB" id="A0AAV2NXX3"/>
<dbReference type="EMBL" id="OZ034825">
    <property type="protein sequence ID" value="CAL1680439.1"/>
    <property type="molecule type" value="Genomic_DNA"/>
</dbReference>
<proteinExistence type="predicted"/>
<dbReference type="EMBL" id="OZ034828">
    <property type="protein sequence ID" value="CAL1684772.1"/>
    <property type="molecule type" value="Genomic_DNA"/>
</dbReference>
<evidence type="ECO:0000313" key="6">
    <source>
        <dbReference type="EMBL" id="CAL1685341.1"/>
    </source>
</evidence>